<dbReference type="WBParaSite" id="Minc3s00080g03845">
    <property type="protein sequence ID" value="Minc3s00080g03845"/>
    <property type="gene ID" value="Minc3s00080g03845"/>
</dbReference>
<keyword evidence="1" id="KW-1185">Reference proteome</keyword>
<organism evidence="1 3">
    <name type="scientific">Meloidogyne incognita</name>
    <name type="common">Southern root-knot nematode worm</name>
    <name type="synonym">Oxyuris incognita</name>
    <dbReference type="NCBI Taxonomy" id="6306"/>
    <lineage>
        <taxon>Eukaryota</taxon>
        <taxon>Metazoa</taxon>
        <taxon>Ecdysozoa</taxon>
        <taxon>Nematoda</taxon>
        <taxon>Chromadorea</taxon>
        <taxon>Rhabditida</taxon>
        <taxon>Tylenchina</taxon>
        <taxon>Tylenchomorpha</taxon>
        <taxon>Tylenchoidea</taxon>
        <taxon>Meloidogynidae</taxon>
        <taxon>Meloidogyninae</taxon>
        <taxon>Meloidogyne</taxon>
        <taxon>Meloidogyne incognita group</taxon>
    </lineage>
</organism>
<protein>
    <submittedName>
        <fullName evidence="2 3">Uncharacterized protein</fullName>
    </submittedName>
</protein>
<reference evidence="2 3" key="1">
    <citation type="submission" date="2022-11" db="UniProtKB">
        <authorList>
            <consortium name="WormBaseParasite"/>
        </authorList>
    </citation>
    <scope>IDENTIFICATION</scope>
</reference>
<evidence type="ECO:0000313" key="3">
    <source>
        <dbReference type="WBParaSite" id="Minc3s00086g04109"/>
    </source>
</evidence>
<evidence type="ECO:0000313" key="2">
    <source>
        <dbReference type="WBParaSite" id="Minc3s00080g03845"/>
    </source>
</evidence>
<evidence type="ECO:0000313" key="1">
    <source>
        <dbReference type="Proteomes" id="UP000887563"/>
    </source>
</evidence>
<sequence length="54" mass="6058">MKTGEENVLQRTVVLLTEDRGLSAKALSQQVPVRTFPNFLKWACPDAEKSVKNI</sequence>
<name>A0A914KRI0_MELIC</name>
<proteinExistence type="predicted"/>
<dbReference type="WBParaSite" id="Minc3s00086g04109">
    <property type="protein sequence ID" value="Minc3s00086g04109"/>
    <property type="gene ID" value="Minc3s00086g04109"/>
</dbReference>
<dbReference type="AlphaFoldDB" id="A0A914KRI0"/>
<accession>A0A914KRI0</accession>
<dbReference type="Proteomes" id="UP000887563">
    <property type="component" value="Unplaced"/>
</dbReference>
<dbReference type="Gene3D" id="3.40.50.1010">
    <property type="entry name" value="5'-nuclease"/>
    <property type="match status" value="1"/>
</dbReference>